<dbReference type="Gene3D" id="3.50.50.60">
    <property type="entry name" value="FAD/NAD(P)-binding domain"/>
    <property type="match status" value="1"/>
</dbReference>
<proteinExistence type="predicted"/>
<evidence type="ECO:0000313" key="5">
    <source>
        <dbReference type="EMBL" id="KAJ9612993.1"/>
    </source>
</evidence>
<dbReference type="InterPro" id="IPR050982">
    <property type="entry name" value="Auxin_biosynth/cation_transpt"/>
</dbReference>
<comment type="caution">
    <text evidence="5">The sequence shown here is derived from an EMBL/GenBank/DDBJ whole genome shotgun (WGS) entry which is preliminary data.</text>
</comment>
<dbReference type="Pfam" id="PF00743">
    <property type="entry name" value="FMO-like"/>
    <property type="match status" value="1"/>
</dbReference>
<evidence type="ECO:0000256" key="1">
    <source>
        <dbReference type="ARBA" id="ARBA00022630"/>
    </source>
</evidence>
<accession>A0AA39CM95</accession>
<dbReference type="Proteomes" id="UP001172673">
    <property type="component" value="Unassembled WGS sequence"/>
</dbReference>
<dbReference type="AlphaFoldDB" id="A0AA39CM95"/>
<keyword evidence="1" id="KW-0285">Flavoprotein</keyword>
<dbReference type="GO" id="GO:0004499">
    <property type="term" value="F:N,N-dimethylaniline monooxygenase activity"/>
    <property type="evidence" value="ECO:0007669"/>
    <property type="project" value="InterPro"/>
</dbReference>
<keyword evidence="6" id="KW-1185">Reference proteome</keyword>
<dbReference type="InterPro" id="IPR020946">
    <property type="entry name" value="Flavin_mOase-like"/>
</dbReference>
<organism evidence="5 6">
    <name type="scientific">Cladophialophora chaetospira</name>
    <dbReference type="NCBI Taxonomy" id="386627"/>
    <lineage>
        <taxon>Eukaryota</taxon>
        <taxon>Fungi</taxon>
        <taxon>Dikarya</taxon>
        <taxon>Ascomycota</taxon>
        <taxon>Pezizomycotina</taxon>
        <taxon>Eurotiomycetes</taxon>
        <taxon>Chaetothyriomycetidae</taxon>
        <taxon>Chaetothyriales</taxon>
        <taxon>Herpotrichiellaceae</taxon>
        <taxon>Cladophialophora</taxon>
    </lineage>
</organism>
<keyword evidence="2" id="KW-0274">FAD</keyword>
<gene>
    <name evidence="5" type="ORF">H2200_002934</name>
</gene>
<evidence type="ECO:0000256" key="3">
    <source>
        <dbReference type="ARBA" id="ARBA00023002"/>
    </source>
</evidence>
<dbReference type="GO" id="GO:0050660">
    <property type="term" value="F:flavin adenine dinucleotide binding"/>
    <property type="evidence" value="ECO:0007669"/>
    <property type="project" value="InterPro"/>
</dbReference>
<reference evidence="5" key="1">
    <citation type="submission" date="2022-10" db="EMBL/GenBank/DDBJ databases">
        <title>Culturing micro-colonial fungi from biological soil crusts in the Mojave desert and describing Neophaeococcomyces mojavensis, and introducing the new genera and species Taxawa tesnikishii.</title>
        <authorList>
            <person name="Kurbessoian T."/>
            <person name="Stajich J.E."/>
        </authorList>
    </citation>
    <scope>NUCLEOTIDE SEQUENCE</scope>
    <source>
        <strain evidence="5">TK_41</strain>
    </source>
</reference>
<feature type="compositionally biased region" description="Basic and acidic residues" evidence="4">
    <location>
        <begin position="611"/>
        <end position="620"/>
    </location>
</feature>
<dbReference type="EMBL" id="JAPDRK010000004">
    <property type="protein sequence ID" value="KAJ9612993.1"/>
    <property type="molecule type" value="Genomic_DNA"/>
</dbReference>
<evidence type="ECO:0008006" key="7">
    <source>
        <dbReference type="Google" id="ProtNLM"/>
    </source>
</evidence>
<protein>
    <recommendedName>
        <fullName evidence="7">Flavin-containing monooxygenase</fullName>
    </recommendedName>
</protein>
<dbReference type="PANTHER" id="PTHR43539:SF68">
    <property type="entry name" value="FLAVIN-BINDING MONOOXYGENASE-LIKE PROTEIN (AFU_ORTHOLOGUE AFUA_4G09220)"/>
    <property type="match status" value="1"/>
</dbReference>
<dbReference type="SUPFAM" id="SSF51905">
    <property type="entry name" value="FAD/NAD(P)-binding domain"/>
    <property type="match status" value="1"/>
</dbReference>
<dbReference type="InterPro" id="IPR036188">
    <property type="entry name" value="FAD/NAD-bd_sf"/>
</dbReference>
<keyword evidence="3" id="KW-0560">Oxidoreductase</keyword>
<evidence type="ECO:0000256" key="4">
    <source>
        <dbReference type="SAM" id="MobiDB-lite"/>
    </source>
</evidence>
<dbReference type="GO" id="GO:0050661">
    <property type="term" value="F:NADP binding"/>
    <property type="evidence" value="ECO:0007669"/>
    <property type="project" value="InterPro"/>
</dbReference>
<feature type="region of interest" description="Disordered" evidence="4">
    <location>
        <begin position="611"/>
        <end position="634"/>
    </location>
</feature>
<evidence type="ECO:0000313" key="6">
    <source>
        <dbReference type="Proteomes" id="UP001172673"/>
    </source>
</evidence>
<evidence type="ECO:0000256" key="2">
    <source>
        <dbReference type="ARBA" id="ARBA00022827"/>
    </source>
</evidence>
<dbReference type="PANTHER" id="PTHR43539">
    <property type="entry name" value="FLAVIN-BINDING MONOOXYGENASE-LIKE PROTEIN (AFU_ORTHOLOGUE AFUA_4G09220)"/>
    <property type="match status" value="1"/>
</dbReference>
<name>A0AA39CM95_9EURO</name>
<sequence>MAVEVVPYAPRSILESLPCSLPTSHFNTDLDFEEIATPIIQSLESIDISKLASTAIWRDVFALTGSLRTFYSPQSIAKAWSETCATRQAADFQIVKGSVKPLRLDKDTGWVNVSFSFRNRGTPATTCRGFLSLILENDGQWRIWLIRTVLEQLDGCEDVDILQSAQPVANSINGHTNGVNGNDATPNGITSSPSHFDCVVVGAGQAGLGSAGRFQALALSYIVLDKNAQVGDNWMTRYDSARLHTAREYNHLPFDRTFPLPYQEFLTKHDLAKGYKEWVEKFGIDKHIWFGTTLDAGSWDEASRTWTLHITRKDGSTQTLTTRNVIMATGSGGQIPIMPHLPNRETFHGTVLHSADFKSADPWRGKPGIVIGTANTAHDVAEDMVEAGLSQITMVQRSRTYVLPCEYFKIISDRSYNENVPTVDADREGYTMPYAVTRLLSQKTLHAMAAKEPERFDALERAGFRVERWGDIMWHICEKMGGHYMDVGCSALIAEGKIKMKSDAIPTHYTHTGLAFSDGTEIPAEVIIFSTGFVGNMRTDVARIFGQEVASRADDFWGLDGEGELKGVFKRNNHPGLWYMGGTIGHARYFSRHIALQIKADAMGTPLPVYDGERREEKPGLRGVSDGGLLQNGH</sequence>